<dbReference type="GO" id="GO:0000027">
    <property type="term" value="P:ribosomal large subunit assembly"/>
    <property type="evidence" value="ECO:0007669"/>
    <property type="project" value="TreeGrafter"/>
</dbReference>
<proteinExistence type="predicted"/>
<dbReference type="PANTHER" id="PTHR48103">
    <property type="entry name" value="MIDASIN-RELATED"/>
    <property type="match status" value="1"/>
</dbReference>
<keyword evidence="1" id="KW-0547">Nucleotide-binding</keyword>
<reference evidence="5" key="1">
    <citation type="submission" date="2011-08" db="EMBL/GenBank/DDBJ databases">
        <title>The draft genome of Latimeria chalumnae.</title>
        <authorList>
            <person name="Di Palma F."/>
            <person name="Alfoldi J."/>
            <person name="Johnson J."/>
            <person name="Berlin A."/>
            <person name="Gnerre S."/>
            <person name="Jaffe D."/>
            <person name="MacCallum I."/>
            <person name="Young S."/>
            <person name="Walker B.J."/>
            <person name="Lander E."/>
            <person name="Lindblad-Toh K."/>
        </authorList>
    </citation>
    <scope>NUCLEOTIDE SEQUENCE [LARGE SCALE GENOMIC DNA]</scope>
    <source>
        <strain evidence="5">Wild caught</strain>
    </source>
</reference>
<dbReference type="STRING" id="7897.ENSLACP00000005757"/>
<dbReference type="InParanoid" id="H3A7Y6"/>
<evidence type="ECO:0000313" key="5">
    <source>
        <dbReference type="Proteomes" id="UP000008672"/>
    </source>
</evidence>
<evidence type="ECO:0000256" key="2">
    <source>
        <dbReference type="ARBA" id="ARBA00022840"/>
    </source>
</evidence>
<dbReference type="GO" id="GO:0005634">
    <property type="term" value="C:nucleus"/>
    <property type="evidence" value="ECO:0007669"/>
    <property type="project" value="TreeGrafter"/>
</dbReference>
<reference evidence="4" key="2">
    <citation type="submission" date="2025-08" db="UniProtKB">
        <authorList>
            <consortium name="Ensembl"/>
        </authorList>
    </citation>
    <scope>IDENTIFICATION</scope>
</reference>
<evidence type="ECO:0000256" key="1">
    <source>
        <dbReference type="ARBA" id="ARBA00022741"/>
    </source>
</evidence>
<dbReference type="Proteomes" id="UP000008672">
    <property type="component" value="Unassembled WGS sequence"/>
</dbReference>
<dbReference type="GO" id="GO:0030687">
    <property type="term" value="C:preribosome, large subunit precursor"/>
    <property type="evidence" value="ECO:0007669"/>
    <property type="project" value="TreeGrafter"/>
</dbReference>
<dbReference type="eggNOG" id="KOG1808">
    <property type="taxonomic scope" value="Eukaryota"/>
</dbReference>
<dbReference type="EMBL" id="AFYH01179381">
    <property type="status" value="NOT_ANNOTATED_CDS"/>
    <property type="molecule type" value="Genomic_DNA"/>
</dbReference>
<dbReference type="EMBL" id="AFYH01179382">
    <property type="status" value="NOT_ANNOTATED_CDS"/>
    <property type="molecule type" value="Genomic_DNA"/>
</dbReference>
<accession>H3A7Y6</accession>
<keyword evidence="5" id="KW-1185">Reference proteome</keyword>
<feature type="region of interest" description="Disordered" evidence="3">
    <location>
        <begin position="173"/>
        <end position="241"/>
    </location>
</feature>
<reference evidence="4" key="3">
    <citation type="submission" date="2025-09" db="UniProtKB">
        <authorList>
            <consortium name="Ensembl"/>
        </authorList>
    </citation>
    <scope>IDENTIFICATION</scope>
</reference>
<organism evidence="4 5">
    <name type="scientific">Latimeria chalumnae</name>
    <name type="common">Coelacanth</name>
    <dbReference type="NCBI Taxonomy" id="7897"/>
    <lineage>
        <taxon>Eukaryota</taxon>
        <taxon>Metazoa</taxon>
        <taxon>Chordata</taxon>
        <taxon>Craniata</taxon>
        <taxon>Vertebrata</taxon>
        <taxon>Euteleostomi</taxon>
        <taxon>Coelacanthiformes</taxon>
        <taxon>Coelacanthidae</taxon>
        <taxon>Latimeria</taxon>
    </lineage>
</organism>
<dbReference type="PANTHER" id="PTHR48103:SF2">
    <property type="entry name" value="MIDASIN"/>
    <property type="match status" value="1"/>
</dbReference>
<evidence type="ECO:0000256" key="3">
    <source>
        <dbReference type="SAM" id="MobiDB-lite"/>
    </source>
</evidence>
<keyword evidence="2" id="KW-0067">ATP-binding</keyword>
<name>H3A7Y6_LATCH</name>
<dbReference type="GeneTree" id="ENSGT00550000074802"/>
<evidence type="ECO:0000313" key="4">
    <source>
        <dbReference type="Ensembl" id="ENSLACP00000005757.1"/>
    </source>
</evidence>
<dbReference type="AlphaFoldDB" id="H3A7Y6"/>
<dbReference type="Bgee" id="ENSLACG00000005110">
    <property type="expression patterns" value="Expressed in chordate pharynx and 4 other cell types or tissues"/>
</dbReference>
<feature type="compositionally biased region" description="Basic and acidic residues" evidence="3">
    <location>
        <begin position="180"/>
        <end position="219"/>
    </location>
</feature>
<dbReference type="Ensembl" id="ENSLACT00000005807.1">
    <property type="protein sequence ID" value="ENSLACP00000005757.1"/>
    <property type="gene ID" value="ENSLACG00000005110.1"/>
</dbReference>
<sequence length="241" mass="27078">MDFSQQLETAINSVLCVTQNLVKKSREEDGQKEEKTRDDDDDAALIQPGLLTRLLEEDLSADVLSLNVQKVASCISQLLERLKYTEHPPVNECQMFNQACCLLVRLLPMLSTYSSLVQYYLTLSLALHRSTGKLLSVLAAVFTDLAQKGFCLPKELMEDSAGEGATEFHDYEGGGIGEGEGMKDVSDKIENEEQVEDTHRQGEEKEEQRDHKDDIKDEENAVEMSDDFEGKMHDGERKEQG</sequence>
<dbReference type="GO" id="GO:0000055">
    <property type="term" value="P:ribosomal large subunit export from nucleus"/>
    <property type="evidence" value="ECO:0007669"/>
    <property type="project" value="TreeGrafter"/>
</dbReference>
<feature type="compositionally biased region" description="Basic and acidic residues" evidence="3">
    <location>
        <begin position="228"/>
        <end position="241"/>
    </location>
</feature>
<protein>
    <submittedName>
        <fullName evidence="4">Uncharacterized protein</fullName>
    </submittedName>
</protein>
<dbReference type="GO" id="GO:0005524">
    <property type="term" value="F:ATP binding"/>
    <property type="evidence" value="ECO:0007669"/>
    <property type="project" value="UniProtKB-KW"/>
</dbReference>
<dbReference type="HOGENOM" id="CLU_1151483_0_0_1"/>